<dbReference type="FunFam" id="3.10.450.10:FF:000004">
    <property type="entry name" value="Cystatin C"/>
    <property type="match status" value="1"/>
</dbReference>
<dbReference type="PROSITE" id="PS00287">
    <property type="entry name" value="CYSTATIN"/>
    <property type="match status" value="1"/>
</dbReference>
<dbReference type="GeneID" id="107104908"/>
<feature type="signal peptide" evidence="3">
    <location>
        <begin position="1"/>
        <end position="18"/>
    </location>
</feature>
<feature type="chain" id="PRO_5018654401" evidence="3">
    <location>
        <begin position="19"/>
        <end position="128"/>
    </location>
</feature>
<dbReference type="PANTHER" id="PTHR46186:SF12">
    <property type="entry name" value="CYSTATIN C (AMYLOID ANGIOPATHY AND CEREBRAL HEMORRHAGE)-RELATED"/>
    <property type="match status" value="1"/>
</dbReference>
<dbReference type="GO" id="GO:0004869">
    <property type="term" value="F:cysteine-type endopeptidase inhibitor activity"/>
    <property type="evidence" value="ECO:0007669"/>
    <property type="project" value="InterPro"/>
</dbReference>
<organism evidence="5 6">
    <name type="scientific">Cyprinodon variegatus</name>
    <name type="common">Sheepshead minnow</name>
    <dbReference type="NCBI Taxonomy" id="28743"/>
    <lineage>
        <taxon>Eukaryota</taxon>
        <taxon>Metazoa</taxon>
        <taxon>Chordata</taxon>
        <taxon>Craniata</taxon>
        <taxon>Vertebrata</taxon>
        <taxon>Euteleostomi</taxon>
        <taxon>Actinopterygii</taxon>
        <taxon>Neopterygii</taxon>
        <taxon>Teleostei</taxon>
        <taxon>Neoteleostei</taxon>
        <taxon>Acanthomorphata</taxon>
        <taxon>Ovalentaria</taxon>
        <taxon>Atherinomorphae</taxon>
        <taxon>Cyprinodontiformes</taxon>
        <taxon>Cyprinodontidae</taxon>
        <taxon>Cyprinodon</taxon>
    </lineage>
</organism>
<dbReference type="OrthoDB" id="1908104at2759"/>
<dbReference type="GeneTree" id="ENSGT00940000154755"/>
<dbReference type="Ensembl" id="ENSCVAT00000011295.1">
    <property type="protein sequence ID" value="ENSCVAP00000002694.1"/>
    <property type="gene ID" value="ENSCVAG00000003805.1"/>
</dbReference>
<dbReference type="KEGG" id="cvg:107104908"/>
<dbReference type="CDD" id="cd00042">
    <property type="entry name" value="CY"/>
    <property type="match status" value="1"/>
</dbReference>
<dbReference type="InterPro" id="IPR000010">
    <property type="entry name" value="Cystatin_dom"/>
</dbReference>
<evidence type="ECO:0000313" key="5">
    <source>
        <dbReference type="Ensembl" id="ENSCVAP00000002694.1"/>
    </source>
</evidence>
<dbReference type="RefSeq" id="XP_015260509.1">
    <property type="nucleotide sequence ID" value="XM_015405023.1"/>
</dbReference>
<dbReference type="AlphaFoldDB" id="A0A3Q2CCM6"/>
<dbReference type="GO" id="GO:0031982">
    <property type="term" value="C:vesicle"/>
    <property type="evidence" value="ECO:0007669"/>
    <property type="project" value="TreeGrafter"/>
</dbReference>
<evidence type="ECO:0000256" key="2">
    <source>
        <dbReference type="ARBA" id="ARBA00023157"/>
    </source>
</evidence>
<dbReference type="Proteomes" id="UP000265020">
    <property type="component" value="Unassembled WGS sequence"/>
</dbReference>
<evidence type="ECO:0000313" key="6">
    <source>
        <dbReference type="Proteomes" id="UP000265020"/>
    </source>
</evidence>
<sequence length="128" mass="14563">MAWKMVLCFLSALFAVEASMLVGGFRDIDVKDEGVQNALNFAVVQHNRGTNDMYLHQVAEVVKAQVQVVAGMKYILTVKMEKTACRKNVAIEQCDTQSRPSNAQPYQCTFTVWSRPWMNDIRLQEEKC</sequence>
<dbReference type="Pfam" id="PF00031">
    <property type="entry name" value="Cystatin"/>
    <property type="match status" value="1"/>
</dbReference>
<keyword evidence="2" id="KW-1015">Disulfide bond</keyword>
<dbReference type="SUPFAM" id="SSF54403">
    <property type="entry name" value="Cystatin/monellin"/>
    <property type="match status" value="1"/>
</dbReference>
<accession>A0A3Q2CCM6</accession>
<dbReference type="OMA" id="ILVVPWQ"/>
<dbReference type="STRING" id="28743.ENSCVAP00000002694"/>
<dbReference type="PANTHER" id="PTHR46186">
    <property type="entry name" value="CYSTATIN"/>
    <property type="match status" value="1"/>
</dbReference>
<dbReference type="GO" id="GO:0005737">
    <property type="term" value="C:cytoplasm"/>
    <property type="evidence" value="ECO:0007669"/>
    <property type="project" value="TreeGrafter"/>
</dbReference>
<proteinExistence type="inferred from homology"/>
<reference evidence="5" key="2">
    <citation type="submission" date="2025-09" db="UniProtKB">
        <authorList>
            <consortium name="Ensembl"/>
        </authorList>
    </citation>
    <scope>IDENTIFICATION</scope>
</reference>
<evidence type="ECO:0000259" key="4">
    <source>
        <dbReference type="SMART" id="SM00043"/>
    </source>
</evidence>
<feature type="domain" description="Cystatin" evidence="4">
    <location>
        <begin position="20"/>
        <end position="128"/>
    </location>
</feature>
<evidence type="ECO:0000256" key="3">
    <source>
        <dbReference type="SAM" id="SignalP"/>
    </source>
</evidence>
<dbReference type="Gene3D" id="3.10.450.10">
    <property type="match status" value="1"/>
</dbReference>
<name>A0A3Q2CCM6_CYPVA</name>
<keyword evidence="6" id="KW-1185">Reference proteome</keyword>
<reference evidence="5" key="1">
    <citation type="submission" date="2025-08" db="UniProtKB">
        <authorList>
            <consortium name="Ensembl"/>
        </authorList>
    </citation>
    <scope>IDENTIFICATION</scope>
</reference>
<protein>
    <submittedName>
        <fullName evidence="5">Cystatin-C-like</fullName>
    </submittedName>
</protein>
<evidence type="ECO:0000256" key="1">
    <source>
        <dbReference type="ARBA" id="ARBA00009403"/>
    </source>
</evidence>
<comment type="similarity">
    <text evidence="1">Belongs to the cystatin family.</text>
</comment>
<dbReference type="InterPro" id="IPR018073">
    <property type="entry name" value="Prot_inh_cystat_CS"/>
</dbReference>
<dbReference type="SMART" id="SM00043">
    <property type="entry name" value="CY"/>
    <property type="match status" value="1"/>
</dbReference>
<keyword evidence="3" id="KW-0732">Signal</keyword>
<dbReference type="GO" id="GO:0005615">
    <property type="term" value="C:extracellular space"/>
    <property type="evidence" value="ECO:0007669"/>
    <property type="project" value="TreeGrafter"/>
</dbReference>
<dbReference type="InterPro" id="IPR046350">
    <property type="entry name" value="Cystatin_sf"/>
</dbReference>